<comment type="caution">
    <text evidence="1">The sequence shown here is derived from an EMBL/GenBank/DDBJ whole genome shotgun (WGS) entry which is preliminary data.</text>
</comment>
<protein>
    <submittedName>
        <fullName evidence="1">Uncharacterized protein</fullName>
    </submittedName>
</protein>
<evidence type="ECO:0000313" key="1">
    <source>
        <dbReference type="EMBL" id="RSL44082.1"/>
    </source>
</evidence>
<evidence type="ECO:0000313" key="2">
    <source>
        <dbReference type="Proteomes" id="UP000288168"/>
    </source>
</evidence>
<keyword evidence="2" id="KW-1185">Reference proteome</keyword>
<dbReference type="AlphaFoldDB" id="A0A428NTK7"/>
<dbReference type="EMBL" id="NKCI01000302">
    <property type="protein sequence ID" value="RSL44082.1"/>
    <property type="molecule type" value="Genomic_DNA"/>
</dbReference>
<name>A0A428NTK7_9HYPO</name>
<reference evidence="1 2" key="1">
    <citation type="submission" date="2017-06" db="EMBL/GenBank/DDBJ databases">
        <title>Comparative genomic analysis of Ambrosia Fusariam Clade fungi.</title>
        <authorList>
            <person name="Stajich J.E."/>
            <person name="Carrillo J."/>
            <person name="Kijimoto T."/>
            <person name="Eskalen A."/>
            <person name="O'Donnell K."/>
            <person name="Kasson M."/>
        </authorList>
    </citation>
    <scope>NUCLEOTIDE SEQUENCE [LARGE SCALE GENOMIC DNA]</scope>
    <source>
        <strain evidence="1 2">NRRL62584</strain>
    </source>
</reference>
<sequence length="66" mass="7362">MKGPLLRRKAVAGWVPKVSFGICKYPLHTGTVRVSMRVTLTHPLRYALASGFPYTVLEDGPTQMLF</sequence>
<gene>
    <name evidence="1" type="ORF">CEP54_014840</name>
</gene>
<dbReference type="Proteomes" id="UP000288168">
    <property type="component" value="Unassembled WGS sequence"/>
</dbReference>
<organism evidence="1 2">
    <name type="scientific">Fusarium duplospermum</name>
    <dbReference type="NCBI Taxonomy" id="1325734"/>
    <lineage>
        <taxon>Eukaryota</taxon>
        <taxon>Fungi</taxon>
        <taxon>Dikarya</taxon>
        <taxon>Ascomycota</taxon>
        <taxon>Pezizomycotina</taxon>
        <taxon>Sordariomycetes</taxon>
        <taxon>Hypocreomycetidae</taxon>
        <taxon>Hypocreales</taxon>
        <taxon>Nectriaceae</taxon>
        <taxon>Fusarium</taxon>
        <taxon>Fusarium solani species complex</taxon>
    </lineage>
</organism>
<accession>A0A428NTK7</accession>
<proteinExistence type="predicted"/>